<dbReference type="OrthoDB" id="1108826at2"/>
<dbReference type="InterPro" id="IPR006664">
    <property type="entry name" value="OMP_bac"/>
</dbReference>
<keyword evidence="2 4" id="KW-0472">Membrane</keyword>
<dbReference type="CDD" id="cd07185">
    <property type="entry name" value="OmpA_C-like"/>
    <property type="match status" value="1"/>
</dbReference>
<feature type="chain" id="PRO_5017434961" evidence="6">
    <location>
        <begin position="22"/>
        <end position="423"/>
    </location>
</feature>
<feature type="domain" description="OmpA-like" evidence="7">
    <location>
        <begin position="309"/>
        <end position="423"/>
    </location>
</feature>
<dbReference type="PRINTS" id="PR01021">
    <property type="entry name" value="OMPADOMAIN"/>
</dbReference>
<name>A0A399T2D4_9BACT</name>
<evidence type="ECO:0000313" key="8">
    <source>
        <dbReference type="EMBL" id="RIJ49179.1"/>
    </source>
</evidence>
<reference evidence="8 9" key="1">
    <citation type="submission" date="2018-08" db="EMBL/GenBank/DDBJ databases">
        <title>Pallidiluteibacterium maritimus gen. nov., sp. nov., isolated from coastal sediment.</title>
        <authorList>
            <person name="Zhou L.Y."/>
        </authorList>
    </citation>
    <scope>NUCLEOTIDE SEQUENCE [LARGE SCALE GENOMIC DNA]</scope>
    <source>
        <strain evidence="8 9">XSD2</strain>
    </source>
</reference>
<evidence type="ECO:0000256" key="2">
    <source>
        <dbReference type="ARBA" id="ARBA00023136"/>
    </source>
</evidence>
<feature type="compositionally biased region" description="Polar residues" evidence="5">
    <location>
        <begin position="91"/>
        <end position="104"/>
    </location>
</feature>
<dbReference type="Proteomes" id="UP000265926">
    <property type="component" value="Unassembled WGS sequence"/>
</dbReference>
<sequence>MKTRILLLISVSLLFAMISPAQVKVDVKKKVNRETNQRANSNTDKAIDKGFDKLEEGIGSLFGKKKKKGEEQNKPNEAEESQQQQENQQQLSGTGTNGQPTPKMNIQWSRFDFVPGDEVIFEDGPSNGEENGEFPSRWDLVEGNCEIINVNGENVIAFPKGGEIIPYLKNSKDDYLPEVFTVELDAWFWKDENQRDLYIYFFDKKNQESNGNYKPVEINSYSAEYDNSYQVLPKENPNGMWRHISIAYTRSKLKVYLDETRLINIPRMEGNPTGLTFHLTGYSSDKPEQLQYIKNVRIAKGGVKYYDRVMQDGKIVCNGIKFDVNKATLKPESIGPINNIFELMQKQPELKFSVEGHTDSDGDDAQNQTLSEARAKTVMEQLVKMGIAADRLNSKGWGESKPIGGNDTPEGKANNRRVEFVKF</sequence>
<comment type="caution">
    <text evidence="8">The sequence shown here is derived from an EMBL/GenBank/DDBJ whole genome shotgun (WGS) entry which is preliminary data.</text>
</comment>
<dbReference type="PANTHER" id="PTHR30329:SF21">
    <property type="entry name" value="LIPOPROTEIN YIAD-RELATED"/>
    <property type="match status" value="1"/>
</dbReference>
<gene>
    <name evidence="8" type="ORF">D1614_06360</name>
</gene>
<dbReference type="Gene3D" id="3.30.1330.60">
    <property type="entry name" value="OmpA-like domain"/>
    <property type="match status" value="1"/>
</dbReference>
<evidence type="ECO:0000256" key="3">
    <source>
        <dbReference type="ARBA" id="ARBA00023237"/>
    </source>
</evidence>
<dbReference type="PROSITE" id="PS51123">
    <property type="entry name" value="OMPA_2"/>
    <property type="match status" value="1"/>
</dbReference>
<dbReference type="RefSeq" id="WP_119437065.1">
    <property type="nucleotide sequence ID" value="NZ_QWGR01000003.1"/>
</dbReference>
<feature type="compositionally biased region" description="Low complexity" evidence="5">
    <location>
        <begin position="81"/>
        <end position="90"/>
    </location>
</feature>
<dbReference type="InterPro" id="IPR006665">
    <property type="entry name" value="OmpA-like"/>
</dbReference>
<feature type="region of interest" description="Disordered" evidence="5">
    <location>
        <begin position="62"/>
        <end position="104"/>
    </location>
</feature>
<protein>
    <submittedName>
        <fullName evidence="8">OmpA family protein</fullName>
    </submittedName>
</protein>
<dbReference type="Pfam" id="PF00691">
    <property type="entry name" value="OmpA"/>
    <property type="match status" value="1"/>
</dbReference>
<feature type="compositionally biased region" description="Basic and acidic residues" evidence="5">
    <location>
        <begin position="68"/>
        <end position="77"/>
    </location>
</feature>
<keyword evidence="9" id="KW-1185">Reference proteome</keyword>
<proteinExistence type="predicted"/>
<dbReference type="GO" id="GO:0009279">
    <property type="term" value="C:cell outer membrane"/>
    <property type="evidence" value="ECO:0007669"/>
    <property type="project" value="UniProtKB-SubCell"/>
</dbReference>
<keyword evidence="6" id="KW-0732">Signal</keyword>
<evidence type="ECO:0000256" key="6">
    <source>
        <dbReference type="SAM" id="SignalP"/>
    </source>
</evidence>
<evidence type="ECO:0000256" key="4">
    <source>
        <dbReference type="PROSITE-ProRule" id="PRU00473"/>
    </source>
</evidence>
<keyword evidence="3" id="KW-0998">Cell outer membrane</keyword>
<dbReference type="EMBL" id="QWGR01000003">
    <property type="protein sequence ID" value="RIJ49179.1"/>
    <property type="molecule type" value="Genomic_DNA"/>
</dbReference>
<evidence type="ECO:0000259" key="7">
    <source>
        <dbReference type="PROSITE" id="PS51123"/>
    </source>
</evidence>
<dbReference type="PRINTS" id="PR01023">
    <property type="entry name" value="NAFLGMOTY"/>
</dbReference>
<dbReference type="SUPFAM" id="SSF103088">
    <property type="entry name" value="OmpA-like"/>
    <property type="match status" value="1"/>
</dbReference>
<dbReference type="PANTHER" id="PTHR30329">
    <property type="entry name" value="STATOR ELEMENT OF FLAGELLAR MOTOR COMPLEX"/>
    <property type="match status" value="1"/>
</dbReference>
<accession>A0A399T2D4</accession>
<dbReference type="InterPro" id="IPR036737">
    <property type="entry name" value="OmpA-like_sf"/>
</dbReference>
<dbReference type="AlphaFoldDB" id="A0A399T2D4"/>
<evidence type="ECO:0000256" key="5">
    <source>
        <dbReference type="SAM" id="MobiDB-lite"/>
    </source>
</evidence>
<organism evidence="8 9">
    <name type="scientific">Maribellus luteus</name>
    <dbReference type="NCBI Taxonomy" id="2305463"/>
    <lineage>
        <taxon>Bacteria</taxon>
        <taxon>Pseudomonadati</taxon>
        <taxon>Bacteroidota</taxon>
        <taxon>Bacteroidia</taxon>
        <taxon>Marinilabiliales</taxon>
        <taxon>Prolixibacteraceae</taxon>
        <taxon>Maribellus</taxon>
    </lineage>
</organism>
<feature type="region of interest" description="Disordered" evidence="5">
    <location>
        <begin position="395"/>
        <end position="417"/>
    </location>
</feature>
<dbReference type="InterPro" id="IPR050330">
    <property type="entry name" value="Bact_OuterMem_StrucFunc"/>
</dbReference>
<evidence type="ECO:0000313" key="9">
    <source>
        <dbReference type="Proteomes" id="UP000265926"/>
    </source>
</evidence>
<evidence type="ECO:0000256" key="1">
    <source>
        <dbReference type="ARBA" id="ARBA00004442"/>
    </source>
</evidence>
<comment type="subcellular location">
    <subcellularLocation>
        <location evidence="1">Cell outer membrane</location>
    </subcellularLocation>
</comment>
<feature type="signal peptide" evidence="6">
    <location>
        <begin position="1"/>
        <end position="21"/>
    </location>
</feature>